<dbReference type="Gene3D" id="2.120.10.80">
    <property type="entry name" value="Kelch-type beta propeller"/>
    <property type="match status" value="1"/>
</dbReference>
<dbReference type="Pfam" id="PF01344">
    <property type="entry name" value="Kelch_1"/>
    <property type="match status" value="1"/>
</dbReference>
<evidence type="ECO:0008006" key="4">
    <source>
        <dbReference type="Google" id="ProtNLM"/>
    </source>
</evidence>
<dbReference type="EMBL" id="OZ019907">
    <property type="protein sequence ID" value="CAK9206645.1"/>
    <property type="molecule type" value="Genomic_DNA"/>
</dbReference>
<name>A0ABP0TWB2_9BRYO</name>
<keyword evidence="3" id="KW-1185">Reference proteome</keyword>
<feature type="region of interest" description="Disordered" evidence="1">
    <location>
        <begin position="94"/>
        <end position="114"/>
    </location>
</feature>
<dbReference type="PANTHER" id="PTHR46407">
    <property type="entry name" value="OS02G0208700 PROTEIN"/>
    <property type="match status" value="1"/>
</dbReference>
<dbReference type="InterPro" id="IPR015915">
    <property type="entry name" value="Kelch-typ_b-propeller"/>
</dbReference>
<reference evidence="2" key="1">
    <citation type="submission" date="2024-02" db="EMBL/GenBank/DDBJ databases">
        <authorList>
            <consortium name="ELIXIR-Norway"/>
            <consortium name="Elixir Norway"/>
        </authorList>
    </citation>
    <scope>NUCLEOTIDE SEQUENCE</scope>
</reference>
<evidence type="ECO:0000313" key="2">
    <source>
        <dbReference type="EMBL" id="CAK9206645.1"/>
    </source>
</evidence>
<proteinExistence type="predicted"/>
<dbReference type="PANTHER" id="PTHR46407:SF3">
    <property type="entry name" value="OS02G0208700 PROTEIN"/>
    <property type="match status" value="1"/>
</dbReference>
<dbReference type="Proteomes" id="UP001497512">
    <property type="component" value="Chromosome 15"/>
</dbReference>
<evidence type="ECO:0000313" key="3">
    <source>
        <dbReference type="Proteomes" id="UP001497512"/>
    </source>
</evidence>
<sequence>MEAAVSDSSSSSSSSSSSWISSSFSFEPPPQELIPGLPDSVVTHSVLPRLPWFVRPRLLSVSKSWRSILERPANYINLTRRLCHTAGLLVIHQLPTNEPTTEEEEDEEGTISSADDDMQQFLRRKDYCCWDACHGQQQEFIVSSSTCRQMTTRYTISMLDTDNDTWHRLPPIHGCPSGIPARCSFVCAKGKLILMGGVPDSVREHESSEVYALDLGGGLWWWEKCASMHSTRAFSKSVFLAGQVYVLGGTCPGEVYDMEEDKWQRLPQMVDSQFFCNGVLGLDNQILAYGYDIVDPGQTTTTASDIVNSARILDTVSGCWSSVEFGHAKCCAVMDGNFIFEVVRGFLIQHDTAANLYFVYDGKLEVQPKASSEVDTKGTQSAAQMLSCQVHDLVVAERVVDCNRPGLLVYTLASLGQNDDMDNHACRSLWRAALNHLPTIATTLEPVVWEEILCPFLLTAPSDSLSQMAYFSS</sequence>
<evidence type="ECO:0000256" key="1">
    <source>
        <dbReference type="SAM" id="MobiDB-lite"/>
    </source>
</evidence>
<dbReference type="InterPro" id="IPR006652">
    <property type="entry name" value="Kelch_1"/>
</dbReference>
<organism evidence="2 3">
    <name type="scientific">Sphagnum troendelagicum</name>
    <dbReference type="NCBI Taxonomy" id="128251"/>
    <lineage>
        <taxon>Eukaryota</taxon>
        <taxon>Viridiplantae</taxon>
        <taxon>Streptophyta</taxon>
        <taxon>Embryophyta</taxon>
        <taxon>Bryophyta</taxon>
        <taxon>Sphagnophytina</taxon>
        <taxon>Sphagnopsida</taxon>
        <taxon>Sphagnales</taxon>
        <taxon>Sphagnaceae</taxon>
        <taxon>Sphagnum</taxon>
    </lineage>
</organism>
<feature type="compositionally biased region" description="Acidic residues" evidence="1">
    <location>
        <begin position="100"/>
        <end position="114"/>
    </location>
</feature>
<dbReference type="InterPro" id="IPR011043">
    <property type="entry name" value="Gal_Oxase/kelch_b-propeller"/>
</dbReference>
<dbReference type="InterPro" id="IPR044595">
    <property type="entry name" value="KMD1-4"/>
</dbReference>
<gene>
    <name evidence="2" type="ORF">CSSPTR1EN2_LOCUS8452</name>
</gene>
<protein>
    <recommendedName>
        <fullName evidence="4">F-box/kelch-repeat protein</fullName>
    </recommendedName>
</protein>
<dbReference type="SUPFAM" id="SSF50965">
    <property type="entry name" value="Galactose oxidase, central domain"/>
    <property type="match status" value="1"/>
</dbReference>
<accession>A0ABP0TWB2</accession>